<accession>A0ABQ9JUJ3</accession>
<keyword evidence="2" id="KW-1185">Reference proteome</keyword>
<evidence type="ECO:0000313" key="2">
    <source>
        <dbReference type="Proteomes" id="UP001162164"/>
    </source>
</evidence>
<dbReference type="EMBL" id="JAPWTJ010000208">
    <property type="protein sequence ID" value="KAJ8981052.1"/>
    <property type="molecule type" value="Genomic_DNA"/>
</dbReference>
<sequence length="178" mass="20376">MKDGDNGLHLLLVEFFQPAHEQRRRSTITEYPSSFALPHSPRFTKNIKVQNVLRFSINSRQSVFNTVYSVRCLSCLRVKGSFQEAALIIFPSTPIKKHGRWNEKMAETGQEEGKQNIRIEGALLICFGPQMDVHYSYVFCAIVYKIGHPLYVKKSVHILHPLDVHCSVCCTSMDIHRA</sequence>
<organism evidence="1 2">
    <name type="scientific">Molorchus minor</name>
    <dbReference type="NCBI Taxonomy" id="1323400"/>
    <lineage>
        <taxon>Eukaryota</taxon>
        <taxon>Metazoa</taxon>
        <taxon>Ecdysozoa</taxon>
        <taxon>Arthropoda</taxon>
        <taxon>Hexapoda</taxon>
        <taxon>Insecta</taxon>
        <taxon>Pterygota</taxon>
        <taxon>Neoptera</taxon>
        <taxon>Endopterygota</taxon>
        <taxon>Coleoptera</taxon>
        <taxon>Polyphaga</taxon>
        <taxon>Cucujiformia</taxon>
        <taxon>Chrysomeloidea</taxon>
        <taxon>Cerambycidae</taxon>
        <taxon>Lamiinae</taxon>
        <taxon>Monochamini</taxon>
        <taxon>Molorchus</taxon>
    </lineage>
</organism>
<proteinExistence type="predicted"/>
<dbReference type="Proteomes" id="UP001162164">
    <property type="component" value="Unassembled WGS sequence"/>
</dbReference>
<protein>
    <submittedName>
        <fullName evidence="1">Uncharacterized protein</fullName>
    </submittedName>
</protein>
<evidence type="ECO:0000313" key="1">
    <source>
        <dbReference type="EMBL" id="KAJ8981052.1"/>
    </source>
</evidence>
<comment type="caution">
    <text evidence="1">The sequence shown here is derived from an EMBL/GenBank/DDBJ whole genome shotgun (WGS) entry which is preliminary data.</text>
</comment>
<gene>
    <name evidence="1" type="ORF">NQ317_018024</name>
</gene>
<name>A0ABQ9JUJ3_9CUCU</name>
<reference evidence="1" key="1">
    <citation type="journal article" date="2023" name="Insect Mol. Biol.">
        <title>Genome sequencing provides insights into the evolution of gene families encoding plant cell wall-degrading enzymes in longhorned beetles.</title>
        <authorList>
            <person name="Shin N.R."/>
            <person name="Okamura Y."/>
            <person name="Kirsch R."/>
            <person name="Pauchet Y."/>
        </authorList>
    </citation>
    <scope>NUCLEOTIDE SEQUENCE</scope>
    <source>
        <strain evidence="1">MMC_N1</strain>
    </source>
</reference>